<reference evidence="1" key="1">
    <citation type="submission" date="2023-07" db="EMBL/GenBank/DDBJ databases">
        <title>Black Yeasts Isolated from many extreme environments.</title>
        <authorList>
            <person name="Coleine C."/>
            <person name="Stajich J.E."/>
            <person name="Selbmann L."/>
        </authorList>
    </citation>
    <scope>NUCLEOTIDE SEQUENCE</scope>
    <source>
        <strain evidence="1">CCFEE 5714</strain>
    </source>
</reference>
<accession>A0ACC3MY41</accession>
<evidence type="ECO:0000313" key="2">
    <source>
        <dbReference type="Proteomes" id="UP001281147"/>
    </source>
</evidence>
<organism evidence="1 2">
    <name type="scientific">Vermiconidia calcicola</name>
    <dbReference type="NCBI Taxonomy" id="1690605"/>
    <lineage>
        <taxon>Eukaryota</taxon>
        <taxon>Fungi</taxon>
        <taxon>Dikarya</taxon>
        <taxon>Ascomycota</taxon>
        <taxon>Pezizomycotina</taxon>
        <taxon>Dothideomycetes</taxon>
        <taxon>Dothideomycetidae</taxon>
        <taxon>Mycosphaerellales</taxon>
        <taxon>Extremaceae</taxon>
        <taxon>Vermiconidia</taxon>
    </lineage>
</organism>
<keyword evidence="2" id="KW-1185">Reference proteome</keyword>
<dbReference type="Proteomes" id="UP001281147">
    <property type="component" value="Unassembled WGS sequence"/>
</dbReference>
<gene>
    <name evidence="1" type="ORF">LTR37_012864</name>
</gene>
<comment type="caution">
    <text evidence="1">The sequence shown here is derived from an EMBL/GenBank/DDBJ whole genome shotgun (WGS) entry which is preliminary data.</text>
</comment>
<proteinExistence type="predicted"/>
<protein>
    <submittedName>
        <fullName evidence="1">Uncharacterized protein</fullName>
    </submittedName>
</protein>
<dbReference type="EMBL" id="JAUTXU010000122">
    <property type="protein sequence ID" value="KAK3706163.1"/>
    <property type="molecule type" value="Genomic_DNA"/>
</dbReference>
<name>A0ACC3MY41_9PEZI</name>
<sequence>MDAYATPSRPTPSNLTVPCHNCGVGLSYSPYNVSGLCRLCRGGVPLDQEANNAMPDWNNMNHGYEPPASVTPPANLKRKADTPVQSGGSRRRAFTNDFSAKSRYDSMEGYGGAAGYDSINSNYGAPLYSSGHRSVPRPGQTDQDQDMSSDEDEAEFVDAQEEVCSESGAITNKKAASEGQVDEDGDSVTEKDGTEMDVDDQEVGEEEDGGTEVYGDEEEEEDLFGQTFGPSSASAAMNQDGDEDEDEDEYEARGGQTKHQPNKQPTSTRRTKLEGFDKSEHARGCTNTHTPSTPPNSPRANSPALLGPDPIKDLSPNLKRLKYFHARAIELIPRLPLAAHRYWIGVLNLDVNPKTFSKEEHFTWMKGNRFTTVETVWHMYQQTTVSENFSLLCGFEKVEMEVRMEELEYFGDKKVMLRAVHDSSAEAEGRELCEGVAPKEKVAATEVIEID</sequence>
<evidence type="ECO:0000313" key="1">
    <source>
        <dbReference type="EMBL" id="KAK3706163.1"/>
    </source>
</evidence>